<dbReference type="AlphaFoldDB" id="Q13GF6"/>
<feature type="active site" description="Proton donor/acceptor" evidence="3">
    <location>
        <position position="240"/>
    </location>
</feature>
<accession>Q13GF6</accession>
<dbReference type="PATRIC" id="fig|266265.5.peg.8721"/>
<evidence type="ECO:0000256" key="1">
    <source>
        <dbReference type="ARBA" id="ARBA00023235"/>
    </source>
</evidence>
<feature type="domain" description="Xylose isomerase-like TIM barrel" evidence="4">
    <location>
        <begin position="21"/>
        <end position="256"/>
    </location>
</feature>
<dbReference type="SUPFAM" id="SSF51658">
    <property type="entry name" value="Xylose isomerase-like"/>
    <property type="match status" value="1"/>
</dbReference>
<dbReference type="KEGG" id="bxb:DR64_7493"/>
<dbReference type="NCBIfam" id="TIGR03234">
    <property type="entry name" value="OH-pyruv-isom"/>
    <property type="match status" value="1"/>
</dbReference>
<dbReference type="EMBL" id="CP000272">
    <property type="protein sequence ID" value="ABE36833.1"/>
    <property type="molecule type" value="Genomic_DNA"/>
</dbReference>
<dbReference type="Gene3D" id="3.20.20.150">
    <property type="entry name" value="Divalent-metal-dependent TIM barrel enzymes"/>
    <property type="match status" value="1"/>
</dbReference>
<dbReference type="RefSeq" id="WP_011494080.1">
    <property type="nucleotide sequence ID" value="NC_007953.1"/>
</dbReference>
<dbReference type="InterPro" id="IPR017643">
    <property type="entry name" value="Hydroxypyruvate_isomerase"/>
</dbReference>
<dbReference type="PANTHER" id="PTHR43489">
    <property type="entry name" value="ISOMERASE"/>
    <property type="match status" value="1"/>
</dbReference>
<dbReference type="InterPro" id="IPR053398">
    <property type="entry name" value="HPT_OtnI_isomerases"/>
</dbReference>
<dbReference type="KEGG" id="bxe:Bxe_C0958"/>
<dbReference type="InterPro" id="IPR013022">
    <property type="entry name" value="Xyl_isomerase-like_TIM-brl"/>
</dbReference>
<evidence type="ECO:0000313" key="5">
    <source>
        <dbReference type="EMBL" id="ABE36833.1"/>
    </source>
</evidence>
<keyword evidence="6" id="KW-1185">Reference proteome</keyword>
<dbReference type="eggNOG" id="COG3622">
    <property type="taxonomic scope" value="Bacteria"/>
</dbReference>
<proteinExistence type="inferred from homology"/>
<dbReference type="NCBIfam" id="NF043033">
    <property type="entry name" value="OxoTetrIsom"/>
    <property type="match status" value="1"/>
</dbReference>
<dbReference type="OrthoDB" id="9786584at2"/>
<evidence type="ECO:0000313" key="6">
    <source>
        <dbReference type="Proteomes" id="UP000001817"/>
    </source>
</evidence>
<dbReference type="Proteomes" id="UP000001817">
    <property type="component" value="Chromosome 3"/>
</dbReference>
<dbReference type="GO" id="GO:0008903">
    <property type="term" value="F:hydroxypyruvate isomerase activity"/>
    <property type="evidence" value="ECO:0007669"/>
    <property type="project" value="UniProtKB-EC"/>
</dbReference>
<dbReference type="FunFam" id="3.20.20.150:FF:000007">
    <property type="entry name" value="Hydroxypyruvate isomerase"/>
    <property type="match status" value="1"/>
</dbReference>
<dbReference type="InterPro" id="IPR050417">
    <property type="entry name" value="Sugar_Epim/Isomerase"/>
</dbReference>
<dbReference type="EC" id="5.3.1.22" evidence="5"/>
<dbReference type="InterPro" id="IPR026040">
    <property type="entry name" value="HyI-like"/>
</dbReference>
<keyword evidence="1 2" id="KW-0413">Isomerase</keyword>
<reference evidence="5 6" key="1">
    <citation type="journal article" date="2006" name="Proc. Natl. Acad. Sci. U.S.A.">
        <title>Burkholderia xenovorans LB400 harbors a multi-replicon, 9.73-Mbp genome shaped for versatility.</title>
        <authorList>
            <person name="Chain P.S."/>
            <person name="Denef V.J."/>
            <person name="Konstantinidis K.T."/>
            <person name="Vergez L.M."/>
            <person name="Agullo L."/>
            <person name="Reyes V.L."/>
            <person name="Hauser L."/>
            <person name="Cordova M."/>
            <person name="Gomez L."/>
            <person name="Gonzalez M."/>
            <person name="Land M."/>
            <person name="Lao V."/>
            <person name="Larimer F."/>
            <person name="LiPuma J.J."/>
            <person name="Mahenthiralingam E."/>
            <person name="Malfatti S.A."/>
            <person name="Marx C.J."/>
            <person name="Parnell J.J."/>
            <person name="Ramette A."/>
            <person name="Richardson P."/>
            <person name="Seeger M."/>
            <person name="Smith D."/>
            <person name="Spilker T."/>
            <person name="Sul W.J."/>
            <person name="Tsoi T.V."/>
            <person name="Ulrich L.E."/>
            <person name="Zhulin I.B."/>
            <person name="Tiedje J.M."/>
        </authorList>
    </citation>
    <scope>NUCLEOTIDE SEQUENCE [LARGE SCALE GENOMIC DNA]</scope>
    <source>
        <strain evidence="5 6">LB400</strain>
    </source>
</reference>
<dbReference type="GO" id="GO:0046487">
    <property type="term" value="P:glyoxylate metabolic process"/>
    <property type="evidence" value="ECO:0007669"/>
    <property type="project" value="TreeGrafter"/>
</dbReference>
<dbReference type="PIRSF" id="PIRSF006241">
    <property type="entry name" value="HyI"/>
    <property type="match status" value="1"/>
</dbReference>
<sequence length="267" mass="29392">MPTFAANLSMLFTDVPFLERIAAARSAGFKAVECQFPYALDKHELASTLNENGLALALFNLPAGDWEAGERGIACHPDRVGEFRDGVWLALEYAQVLGCSRLNCLAGKLPAGVVDDEARSTLLANLKWAASKLEKVGIALLIEPVNTFDVPGFVLTNTDDAVSLIHDAGVFNLFVQYDIYHAQRMKGELANTIQRHLPLIGHMQLADNPGRHEPGTGEINFRWLLPYIDTLGYDGYIGCEYIPASTTINSLDWLKDSIQAEYDHGKQ</sequence>
<dbReference type="STRING" id="266265.Bxe_C0958"/>
<feature type="active site" description="Proton donor/acceptor" evidence="3">
    <location>
        <position position="143"/>
    </location>
</feature>
<gene>
    <name evidence="5" type="ORF">Bxe_C0958</name>
</gene>
<organism evidence="5 6">
    <name type="scientific">Paraburkholderia xenovorans (strain LB400)</name>
    <dbReference type="NCBI Taxonomy" id="266265"/>
    <lineage>
        <taxon>Bacteria</taxon>
        <taxon>Pseudomonadati</taxon>
        <taxon>Pseudomonadota</taxon>
        <taxon>Betaproteobacteria</taxon>
        <taxon>Burkholderiales</taxon>
        <taxon>Burkholderiaceae</taxon>
        <taxon>Paraburkholderia</taxon>
    </lineage>
</organism>
<name>Q13GF6_PARXL</name>
<dbReference type="Pfam" id="PF01261">
    <property type="entry name" value="AP_endonuc_2"/>
    <property type="match status" value="1"/>
</dbReference>
<protein>
    <submittedName>
        <fullName evidence="5">Hydroxypyruvate isomerase</fullName>
        <ecNumber evidence="5">5.3.1.22</ecNumber>
    </submittedName>
</protein>
<dbReference type="PANTHER" id="PTHR43489:SF6">
    <property type="entry name" value="HYDROXYPYRUVATE ISOMERASE-RELATED"/>
    <property type="match status" value="1"/>
</dbReference>
<comment type="similarity">
    <text evidence="2">Belongs to the hyi family.</text>
</comment>
<evidence type="ECO:0000256" key="2">
    <source>
        <dbReference type="PIRNR" id="PIRNR006241"/>
    </source>
</evidence>
<evidence type="ECO:0000256" key="3">
    <source>
        <dbReference type="PIRSR" id="PIRSR006241-50"/>
    </source>
</evidence>
<dbReference type="InterPro" id="IPR036237">
    <property type="entry name" value="Xyl_isomerase-like_sf"/>
</dbReference>
<evidence type="ECO:0000259" key="4">
    <source>
        <dbReference type="Pfam" id="PF01261"/>
    </source>
</evidence>